<feature type="region of interest" description="Disordered" evidence="3">
    <location>
        <begin position="1"/>
        <end position="26"/>
    </location>
</feature>
<dbReference type="AlphaFoldDB" id="A0A7W8AXL8"/>
<feature type="domain" description="N-acetyltransferase" evidence="4">
    <location>
        <begin position="96"/>
        <end position="245"/>
    </location>
</feature>
<dbReference type="Gene3D" id="3.40.630.30">
    <property type="match status" value="1"/>
</dbReference>
<evidence type="ECO:0000313" key="5">
    <source>
        <dbReference type="EMBL" id="MBB5106524.1"/>
    </source>
</evidence>
<dbReference type="GO" id="GO:0016747">
    <property type="term" value="F:acyltransferase activity, transferring groups other than amino-acyl groups"/>
    <property type="evidence" value="ECO:0007669"/>
    <property type="project" value="InterPro"/>
</dbReference>
<organism evidence="5 6">
    <name type="scientific">Streptomyces spectabilis</name>
    <dbReference type="NCBI Taxonomy" id="68270"/>
    <lineage>
        <taxon>Bacteria</taxon>
        <taxon>Bacillati</taxon>
        <taxon>Actinomycetota</taxon>
        <taxon>Actinomycetes</taxon>
        <taxon>Kitasatosporales</taxon>
        <taxon>Streptomycetaceae</taxon>
        <taxon>Streptomyces</taxon>
    </lineage>
</organism>
<dbReference type="PROSITE" id="PS51186">
    <property type="entry name" value="GNAT"/>
    <property type="match status" value="1"/>
</dbReference>
<evidence type="ECO:0000256" key="3">
    <source>
        <dbReference type="SAM" id="MobiDB-lite"/>
    </source>
</evidence>
<comment type="caution">
    <text evidence="5">The sequence shown here is derived from an EMBL/GenBank/DDBJ whole genome shotgun (WGS) entry which is preliminary data.</text>
</comment>
<dbReference type="Proteomes" id="UP000549009">
    <property type="component" value="Unassembled WGS sequence"/>
</dbReference>
<accession>A0A7W8AXL8</accession>
<keyword evidence="2" id="KW-0012">Acyltransferase</keyword>
<dbReference type="InterPro" id="IPR050832">
    <property type="entry name" value="Bact_Acetyltransf"/>
</dbReference>
<dbReference type="EMBL" id="JACHJD010000010">
    <property type="protein sequence ID" value="MBB5106524.1"/>
    <property type="molecule type" value="Genomic_DNA"/>
</dbReference>
<dbReference type="GO" id="GO:0005840">
    <property type="term" value="C:ribosome"/>
    <property type="evidence" value="ECO:0007669"/>
    <property type="project" value="UniProtKB-KW"/>
</dbReference>
<gene>
    <name evidence="5" type="ORF">FHS40_005637</name>
</gene>
<dbReference type="PANTHER" id="PTHR43877">
    <property type="entry name" value="AMINOALKYLPHOSPHONATE N-ACETYLTRANSFERASE-RELATED-RELATED"/>
    <property type="match status" value="1"/>
</dbReference>
<reference evidence="5 6" key="1">
    <citation type="submission" date="2020-08" db="EMBL/GenBank/DDBJ databases">
        <title>Genomic Encyclopedia of Type Strains, Phase III (KMG-III): the genomes of soil and plant-associated and newly described type strains.</title>
        <authorList>
            <person name="Whitman W."/>
        </authorList>
    </citation>
    <scope>NUCLEOTIDE SEQUENCE [LARGE SCALE GENOMIC DNA]</scope>
    <source>
        <strain evidence="5 6">CECT 3146</strain>
    </source>
</reference>
<dbReference type="Pfam" id="PF00583">
    <property type="entry name" value="Acetyltransf_1"/>
    <property type="match status" value="1"/>
</dbReference>
<proteinExistence type="predicted"/>
<dbReference type="InterPro" id="IPR000182">
    <property type="entry name" value="GNAT_dom"/>
</dbReference>
<keyword evidence="1" id="KW-0808">Transferase</keyword>
<dbReference type="SUPFAM" id="SSF55729">
    <property type="entry name" value="Acyl-CoA N-acyltransferases (Nat)"/>
    <property type="match status" value="1"/>
</dbReference>
<evidence type="ECO:0000256" key="2">
    <source>
        <dbReference type="ARBA" id="ARBA00023315"/>
    </source>
</evidence>
<keyword evidence="5" id="KW-0689">Ribosomal protein</keyword>
<keyword evidence="5" id="KW-0687">Ribonucleoprotein</keyword>
<dbReference type="CDD" id="cd04301">
    <property type="entry name" value="NAT_SF"/>
    <property type="match status" value="1"/>
</dbReference>
<evidence type="ECO:0000256" key="1">
    <source>
        <dbReference type="ARBA" id="ARBA00022679"/>
    </source>
</evidence>
<evidence type="ECO:0000259" key="4">
    <source>
        <dbReference type="PROSITE" id="PS51186"/>
    </source>
</evidence>
<sequence length="263" mass="28577">MTDARPDPPADPDWVRAAPADDPGPGPWIEYAVGPGDAVRLRGTDAPDRVVTTTRAKWEAFVLGVRAGEFDHFVEGTDMTDTDLTATGLTGDHPAPRLRPAAPGDHPAVVAAVRTWWTDRSPAEMRELSLLLPKLFLQFFARTSLVLEDGDGVRAFLVGFHPADHPDEAYIHFVGVDPALRGQGVGRELYETFFRDAAAAGRTRVRSVTSPTNTRSIAFHRALGFRLEEGDGVGPDGVPVHKDYDGPGLDRVCFLRTLTVTTD</sequence>
<keyword evidence="6" id="KW-1185">Reference proteome</keyword>
<protein>
    <submittedName>
        <fullName evidence="5">Ribosomal protein S18 acetylase RimI-like enzyme</fullName>
    </submittedName>
</protein>
<evidence type="ECO:0000313" key="6">
    <source>
        <dbReference type="Proteomes" id="UP000549009"/>
    </source>
</evidence>
<name>A0A7W8AXL8_STRST</name>
<dbReference type="InterPro" id="IPR016181">
    <property type="entry name" value="Acyl_CoA_acyltransferase"/>
</dbReference>